<dbReference type="AlphaFoldDB" id="A0A917L729"/>
<keyword evidence="3" id="KW-1185">Reference proteome</keyword>
<comment type="caution">
    <text evidence="2">The sequence shown here is derived from an EMBL/GenBank/DDBJ whole genome shotgun (WGS) entry which is preliminary data.</text>
</comment>
<feature type="region of interest" description="Disordered" evidence="1">
    <location>
        <begin position="1"/>
        <end position="72"/>
    </location>
</feature>
<reference evidence="2" key="2">
    <citation type="submission" date="2020-09" db="EMBL/GenBank/DDBJ databases">
        <authorList>
            <person name="Sun Q."/>
            <person name="Ohkuma M."/>
        </authorList>
    </citation>
    <scope>NUCLEOTIDE SEQUENCE</scope>
    <source>
        <strain evidence="2">JCM 3086</strain>
    </source>
</reference>
<dbReference type="EMBL" id="BMQA01000028">
    <property type="protein sequence ID" value="GGJ43680.1"/>
    <property type="molecule type" value="Genomic_DNA"/>
</dbReference>
<accession>A0A917L729</accession>
<dbReference type="Proteomes" id="UP000657574">
    <property type="component" value="Unassembled WGS sequence"/>
</dbReference>
<sequence>MSTPPRPSLKSVSATPDGPDAARWTAPRPIVGGPKGAARKGVVTAFLPDRSPAPDADPAPSPDPTPDHPGIRVYAPPVYRDHWDGARWSKRYGDTPRAAYACTCGQTGTATGQRAVAALVAEYDAHKSACTGTPAPLPERRNAA</sequence>
<evidence type="ECO:0000313" key="2">
    <source>
        <dbReference type="EMBL" id="GGJ43680.1"/>
    </source>
</evidence>
<name>A0A917L729_9ACTN</name>
<evidence type="ECO:0000256" key="1">
    <source>
        <dbReference type="SAM" id="MobiDB-lite"/>
    </source>
</evidence>
<evidence type="ECO:0000313" key="3">
    <source>
        <dbReference type="Proteomes" id="UP000657574"/>
    </source>
</evidence>
<feature type="compositionally biased region" description="Pro residues" evidence="1">
    <location>
        <begin position="55"/>
        <end position="64"/>
    </location>
</feature>
<proteinExistence type="predicted"/>
<dbReference type="RefSeq" id="WP_229841088.1">
    <property type="nucleotide sequence ID" value="NZ_BMQA01000028.1"/>
</dbReference>
<reference evidence="2" key="1">
    <citation type="journal article" date="2014" name="Int. J. Syst. Evol. Microbiol.">
        <title>Complete genome sequence of Corynebacterium casei LMG S-19264T (=DSM 44701T), isolated from a smear-ripened cheese.</title>
        <authorList>
            <consortium name="US DOE Joint Genome Institute (JGI-PGF)"/>
            <person name="Walter F."/>
            <person name="Albersmeier A."/>
            <person name="Kalinowski J."/>
            <person name="Ruckert C."/>
        </authorList>
    </citation>
    <scope>NUCLEOTIDE SEQUENCE</scope>
    <source>
        <strain evidence="2">JCM 3086</strain>
    </source>
</reference>
<organism evidence="2 3">
    <name type="scientific">Streptomyces brasiliensis</name>
    <dbReference type="NCBI Taxonomy" id="1954"/>
    <lineage>
        <taxon>Bacteria</taxon>
        <taxon>Bacillati</taxon>
        <taxon>Actinomycetota</taxon>
        <taxon>Actinomycetes</taxon>
        <taxon>Kitasatosporales</taxon>
        <taxon>Streptomycetaceae</taxon>
        <taxon>Streptomyces</taxon>
    </lineage>
</organism>
<gene>
    <name evidence="2" type="ORF">GCM10010121_063650</name>
</gene>
<protein>
    <submittedName>
        <fullName evidence="2">Uncharacterized protein</fullName>
    </submittedName>
</protein>